<proteinExistence type="predicted"/>
<evidence type="ECO:0000256" key="2">
    <source>
        <dbReference type="SAM" id="SignalP"/>
    </source>
</evidence>
<evidence type="ECO:0000313" key="4">
    <source>
        <dbReference type="Proteomes" id="UP001162131"/>
    </source>
</evidence>
<protein>
    <submittedName>
        <fullName evidence="3">Uncharacterized protein</fullName>
    </submittedName>
</protein>
<dbReference type="Proteomes" id="UP001162131">
    <property type="component" value="Unassembled WGS sequence"/>
</dbReference>
<gene>
    <name evidence="3" type="ORF">BSTOLATCC_MIC348</name>
</gene>
<evidence type="ECO:0000313" key="3">
    <source>
        <dbReference type="EMBL" id="CAG9310139.1"/>
    </source>
</evidence>
<keyword evidence="2" id="KW-0732">Signal</keyword>
<dbReference type="AlphaFoldDB" id="A0AAU9IGA2"/>
<sequence length="299" mass="33647">MKTQLIAFLLAFTISQSSRVDSGDLEDATSTIVLEMESSEDQAIKLLDQIAGDLHRENHQAISDLNKQISECSQQVQLYESQLLNLDSFITSLQSKISSLQSSQENSLEKVDDDIKTITVQIALLKQSHIDDTAYYQKRIENHKASLKNIEDSLAYITDLSGPGSEKASNIQDLESLIINLNHLKNSLEEAVEEEYRSQEELNSQDLVKQMENSLNDMTYNKVNLEDQKKELNQELEESLAALRRTQEQKAALSKALLNEKVLCGGFKEQLSSLLKEAQSEKDTIEKVYSAAKEEAFAI</sequence>
<feature type="coiled-coil region" evidence="1">
    <location>
        <begin position="171"/>
        <end position="295"/>
    </location>
</feature>
<feature type="signal peptide" evidence="2">
    <location>
        <begin position="1"/>
        <end position="17"/>
    </location>
</feature>
<reference evidence="3" key="1">
    <citation type="submission" date="2021-09" db="EMBL/GenBank/DDBJ databases">
        <authorList>
            <consortium name="AG Swart"/>
            <person name="Singh M."/>
            <person name="Singh A."/>
            <person name="Seah K."/>
            <person name="Emmerich C."/>
        </authorList>
    </citation>
    <scope>NUCLEOTIDE SEQUENCE</scope>
    <source>
        <strain evidence="3">ATCC30299</strain>
    </source>
</reference>
<comment type="caution">
    <text evidence="3">The sequence shown here is derived from an EMBL/GenBank/DDBJ whole genome shotgun (WGS) entry which is preliminary data.</text>
</comment>
<dbReference type="EMBL" id="CAJZBQ010000001">
    <property type="protein sequence ID" value="CAG9310139.1"/>
    <property type="molecule type" value="Genomic_DNA"/>
</dbReference>
<keyword evidence="1" id="KW-0175">Coiled coil</keyword>
<feature type="chain" id="PRO_5043975714" evidence="2">
    <location>
        <begin position="18"/>
        <end position="299"/>
    </location>
</feature>
<keyword evidence="4" id="KW-1185">Reference proteome</keyword>
<accession>A0AAU9IGA2</accession>
<organism evidence="3 4">
    <name type="scientific">Blepharisma stoltei</name>
    <dbReference type="NCBI Taxonomy" id="1481888"/>
    <lineage>
        <taxon>Eukaryota</taxon>
        <taxon>Sar</taxon>
        <taxon>Alveolata</taxon>
        <taxon>Ciliophora</taxon>
        <taxon>Postciliodesmatophora</taxon>
        <taxon>Heterotrichea</taxon>
        <taxon>Heterotrichida</taxon>
        <taxon>Blepharismidae</taxon>
        <taxon>Blepharisma</taxon>
    </lineage>
</organism>
<evidence type="ECO:0000256" key="1">
    <source>
        <dbReference type="SAM" id="Coils"/>
    </source>
</evidence>
<name>A0AAU9IGA2_9CILI</name>